<gene>
    <name evidence="4" type="ORF">COO20_23455</name>
</gene>
<dbReference type="InterPro" id="IPR000160">
    <property type="entry name" value="GGDEF_dom"/>
</dbReference>
<dbReference type="SUPFAM" id="SSF55781">
    <property type="entry name" value="GAF domain-like"/>
    <property type="match status" value="1"/>
</dbReference>
<dbReference type="SMART" id="SM00267">
    <property type="entry name" value="GGDEF"/>
    <property type="match status" value="1"/>
</dbReference>
<dbReference type="PROSITE" id="PS50113">
    <property type="entry name" value="PAC"/>
    <property type="match status" value="1"/>
</dbReference>
<feature type="region of interest" description="Disordered" evidence="1">
    <location>
        <begin position="1"/>
        <end position="27"/>
    </location>
</feature>
<dbReference type="PANTHER" id="PTHR44757">
    <property type="entry name" value="DIGUANYLATE CYCLASE DGCP"/>
    <property type="match status" value="1"/>
</dbReference>
<dbReference type="EMBL" id="NWTK01000021">
    <property type="protein sequence ID" value="PKR48992.1"/>
    <property type="molecule type" value="Genomic_DNA"/>
</dbReference>
<evidence type="ECO:0000259" key="2">
    <source>
        <dbReference type="PROSITE" id="PS50113"/>
    </source>
</evidence>
<dbReference type="InterPro" id="IPR052155">
    <property type="entry name" value="Biofilm_reg_signaling"/>
</dbReference>
<comment type="caution">
    <text evidence="4">The sequence shown here is derived from an EMBL/GenBank/DDBJ whole genome shotgun (WGS) entry which is preliminary data.</text>
</comment>
<dbReference type="CDD" id="cd01949">
    <property type="entry name" value="GGDEF"/>
    <property type="match status" value="1"/>
</dbReference>
<dbReference type="InterPro" id="IPR013767">
    <property type="entry name" value="PAS_fold"/>
</dbReference>
<dbReference type="PROSITE" id="PS50887">
    <property type="entry name" value="GGDEF"/>
    <property type="match status" value="1"/>
</dbReference>
<dbReference type="PANTHER" id="PTHR44757:SF2">
    <property type="entry name" value="BIOFILM ARCHITECTURE MAINTENANCE PROTEIN MBAA"/>
    <property type="match status" value="1"/>
</dbReference>
<evidence type="ECO:0000313" key="5">
    <source>
        <dbReference type="Proteomes" id="UP000233597"/>
    </source>
</evidence>
<dbReference type="NCBIfam" id="TIGR00229">
    <property type="entry name" value="sensory_box"/>
    <property type="match status" value="1"/>
</dbReference>
<dbReference type="InterPro" id="IPR035965">
    <property type="entry name" value="PAS-like_dom_sf"/>
</dbReference>
<protein>
    <submittedName>
        <fullName evidence="4">Diguanylate cyclase</fullName>
    </submittedName>
</protein>
<sequence length="609" mass="67536">MAPVQAVDGAVPAATTTGDNSAAPEIDQEGIIQRREAAISGTLTHDDASDVDQSALRFELNPTTMAQAEAPVMVMRADGTPLFANKNAMGFADGIREGLFPEIVALVARGLETPGGVVELLTFEVQRGTATLELTALPMHDEFILLLPRDVSMDRNLREALIDSRQRYRDIVEVSSAFAWETDESGKFVFVSPRGAMDYQAKALLGRYPVEFMIEKTDQDAEQIFRTTRAVRDMPIWFYRANGSTACLSVSATPIINRDGKWCGARGLAHDITEQRQHETEIANARNRDRLITYIVRAMRDEIDPTEVLRNAATASSRALACAACIIFRSDADNEDGDMQDAASTGEDIHKKVAADILKALPADTDHQEIIYGDYWVKVRRCHYHHRVNGAVAFLFERENPLPNEAERAIMDDVADQIGIAIEQADNHDRIVTLSRTDGMTGLLNRRAFFDELKRRYNRLLHQPAPAALMYVDMDNFKLVNDVHGHQRGDEAILTLSRMLQDNTRPGDLVARLGGDEFVVWLDRTDRVAAESRAKDLIAASATLRPLSGREDKPLGISLGIAVHEVNETEDIDDLVQRADDTMYYVKKHGKGSYAIAEPVGVHAPTRTD</sequence>
<dbReference type="Gene3D" id="3.30.70.270">
    <property type="match status" value="1"/>
</dbReference>
<evidence type="ECO:0000259" key="3">
    <source>
        <dbReference type="PROSITE" id="PS50887"/>
    </source>
</evidence>
<dbReference type="InterPro" id="IPR029787">
    <property type="entry name" value="Nucleotide_cyclase"/>
</dbReference>
<feature type="domain" description="GGDEF" evidence="3">
    <location>
        <begin position="465"/>
        <end position="599"/>
    </location>
</feature>
<dbReference type="AlphaFoldDB" id="A0A2N3KEJ7"/>
<feature type="domain" description="PAC" evidence="2">
    <location>
        <begin position="232"/>
        <end position="284"/>
    </location>
</feature>
<proteinExistence type="predicted"/>
<dbReference type="NCBIfam" id="TIGR00254">
    <property type="entry name" value="GGDEF"/>
    <property type="match status" value="1"/>
</dbReference>
<dbReference type="Pfam" id="PF00989">
    <property type="entry name" value="PAS"/>
    <property type="match status" value="1"/>
</dbReference>
<dbReference type="Proteomes" id="UP000233597">
    <property type="component" value="Unassembled WGS sequence"/>
</dbReference>
<dbReference type="InterPro" id="IPR000014">
    <property type="entry name" value="PAS"/>
</dbReference>
<dbReference type="SUPFAM" id="SSF55073">
    <property type="entry name" value="Nucleotide cyclase"/>
    <property type="match status" value="1"/>
</dbReference>
<dbReference type="OrthoDB" id="7216521at2"/>
<evidence type="ECO:0000313" key="4">
    <source>
        <dbReference type="EMBL" id="PKR48992.1"/>
    </source>
</evidence>
<dbReference type="Gene3D" id="3.30.450.20">
    <property type="entry name" value="PAS domain"/>
    <property type="match status" value="1"/>
</dbReference>
<dbReference type="InterPro" id="IPR000700">
    <property type="entry name" value="PAS-assoc_C"/>
</dbReference>
<organism evidence="4 5">
    <name type="scientific">Thalassospira marina</name>
    <dbReference type="NCBI Taxonomy" id="2048283"/>
    <lineage>
        <taxon>Bacteria</taxon>
        <taxon>Pseudomonadati</taxon>
        <taxon>Pseudomonadota</taxon>
        <taxon>Alphaproteobacteria</taxon>
        <taxon>Rhodospirillales</taxon>
        <taxon>Thalassospiraceae</taxon>
        <taxon>Thalassospira</taxon>
    </lineage>
</organism>
<dbReference type="SUPFAM" id="SSF55785">
    <property type="entry name" value="PYP-like sensor domain (PAS domain)"/>
    <property type="match status" value="1"/>
</dbReference>
<dbReference type="CDD" id="cd00130">
    <property type="entry name" value="PAS"/>
    <property type="match status" value="1"/>
</dbReference>
<reference evidence="4 5" key="1">
    <citation type="submission" date="2017-09" db="EMBL/GenBank/DDBJ databases">
        <title>Biodiversity and function of Thalassospira species in the particle-attached aromatic-hydrocarbon-degrading consortia from the surface seawater of the South China Sea.</title>
        <authorList>
            <person name="Dong C."/>
            <person name="Liu R."/>
            <person name="Shao Z."/>
        </authorList>
    </citation>
    <scope>NUCLEOTIDE SEQUENCE [LARGE SCALE GENOMIC DNA]</scope>
    <source>
        <strain evidence="4 5">CSC1P2</strain>
    </source>
</reference>
<dbReference type="InterPro" id="IPR043128">
    <property type="entry name" value="Rev_trsase/Diguanyl_cyclase"/>
</dbReference>
<name>A0A2N3KEJ7_9PROT</name>
<accession>A0A2N3KEJ7</accession>
<evidence type="ECO:0000256" key="1">
    <source>
        <dbReference type="SAM" id="MobiDB-lite"/>
    </source>
</evidence>
<dbReference type="Pfam" id="PF00990">
    <property type="entry name" value="GGDEF"/>
    <property type="match status" value="1"/>
</dbReference>